<keyword evidence="1" id="KW-1133">Transmembrane helix</keyword>
<dbReference type="AlphaFoldDB" id="A0A917DVM8"/>
<gene>
    <name evidence="2" type="ORF">GCM10010911_31380</name>
</gene>
<comment type="caution">
    <text evidence="2">The sequence shown here is derived from an EMBL/GenBank/DDBJ whole genome shotgun (WGS) entry which is preliminary data.</text>
</comment>
<feature type="transmembrane region" description="Helical" evidence="1">
    <location>
        <begin position="61"/>
        <end position="78"/>
    </location>
</feature>
<accession>A0A917DVM8</accession>
<evidence type="ECO:0008006" key="4">
    <source>
        <dbReference type="Google" id="ProtNLM"/>
    </source>
</evidence>
<name>A0A917DVM8_9BACL</name>
<dbReference type="RefSeq" id="WP_188992870.1">
    <property type="nucleotide sequence ID" value="NZ_BMHP01000002.1"/>
</dbReference>
<proteinExistence type="predicted"/>
<evidence type="ECO:0000313" key="3">
    <source>
        <dbReference type="Proteomes" id="UP000612456"/>
    </source>
</evidence>
<reference evidence="2" key="1">
    <citation type="journal article" date="2014" name="Int. J. Syst. Evol. Microbiol.">
        <title>Complete genome sequence of Corynebacterium casei LMG S-19264T (=DSM 44701T), isolated from a smear-ripened cheese.</title>
        <authorList>
            <consortium name="US DOE Joint Genome Institute (JGI-PGF)"/>
            <person name="Walter F."/>
            <person name="Albersmeier A."/>
            <person name="Kalinowski J."/>
            <person name="Ruckert C."/>
        </authorList>
    </citation>
    <scope>NUCLEOTIDE SEQUENCE</scope>
    <source>
        <strain evidence="2">CGMCC 1.15178</strain>
    </source>
</reference>
<reference evidence="2" key="2">
    <citation type="submission" date="2020-09" db="EMBL/GenBank/DDBJ databases">
        <authorList>
            <person name="Sun Q."/>
            <person name="Zhou Y."/>
        </authorList>
    </citation>
    <scope>NUCLEOTIDE SEQUENCE</scope>
    <source>
        <strain evidence="2">CGMCC 1.15178</strain>
    </source>
</reference>
<evidence type="ECO:0000256" key="1">
    <source>
        <dbReference type="SAM" id="Phobius"/>
    </source>
</evidence>
<protein>
    <recommendedName>
        <fullName evidence="4">YlaH-like protein</fullName>
    </recommendedName>
</protein>
<dbReference type="EMBL" id="BMHP01000002">
    <property type="protein sequence ID" value="GGD71213.1"/>
    <property type="molecule type" value="Genomic_DNA"/>
</dbReference>
<keyword evidence="1" id="KW-0472">Membrane</keyword>
<keyword evidence="3" id="KW-1185">Reference proteome</keyword>
<dbReference type="InterPro" id="IPR025620">
    <property type="entry name" value="YlaH"/>
</dbReference>
<dbReference type="Pfam" id="PF14036">
    <property type="entry name" value="YlaH"/>
    <property type="match status" value="1"/>
</dbReference>
<evidence type="ECO:0000313" key="2">
    <source>
        <dbReference type="EMBL" id="GGD71213.1"/>
    </source>
</evidence>
<feature type="transmembrane region" description="Helical" evidence="1">
    <location>
        <begin position="6"/>
        <end position="27"/>
    </location>
</feature>
<organism evidence="2 3">
    <name type="scientific">Paenibacillus nasutitermitis</name>
    <dbReference type="NCBI Taxonomy" id="1652958"/>
    <lineage>
        <taxon>Bacteria</taxon>
        <taxon>Bacillati</taxon>
        <taxon>Bacillota</taxon>
        <taxon>Bacilli</taxon>
        <taxon>Bacillales</taxon>
        <taxon>Paenibacillaceae</taxon>
        <taxon>Paenibacillus</taxon>
    </lineage>
</organism>
<keyword evidence="1" id="KW-0812">Transmembrane</keyword>
<sequence length="104" mass="11837">MQNWFHSHPVITYLIILCLVIYIFNSVFRVQRLPIVKEILVHLVMAIGAFVLTIFQIDKLPIIQCMSVAVIMMLMLRGRQLYDKLKGKGTQADPPADAGNKQTP</sequence>
<dbReference type="Proteomes" id="UP000612456">
    <property type="component" value="Unassembled WGS sequence"/>
</dbReference>
<feature type="transmembrane region" description="Helical" evidence="1">
    <location>
        <begin position="39"/>
        <end position="55"/>
    </location>
</feature>